<feature type="transmembrane region" description="Helical" evidence="7">
    <location>
        <begin position="128"/>
        <end position="149"/>
    </location>
</feature>
<dbReference type="PANTHER" id="PTHR32468:SF0">
    <property type="entry name" value="K(+)_H(+) ANTIPORTER 1"/>
    <property type="match status" value="1"/>
</dbReference>
<evidence type="ECO:0000313" key="9">
    <source>
        <dbReference type="EMBL" id="MBO2444973.1"/>
    </source>
</evidence>
<dbReference type="InterPro" id="IPR006153">
    <property type="entry name" value="Cation/H_exchanger_TM"/>
</dbReference>
<evidence type="ECO:0000256" key="2">
    <source>
        <dbReference type="ARBA" id="ARBA00022448"/>
    </source>
</evidence>
<keyword evidence="3 7" id="KW-0812">Transmembrane</keyword>
<dbReference type="InterPro" id="IPR038770">
    <property type="entry name" value="Na+/solute_symporter_sf"/>
</dbReference>
<dbReference type="RefSeq" id="WP_208273903.1">
    <property type="nucleotide sequence ID" value="NZ_BAAAGM010000131.1"/>
</dbReference>
<comment type="caution">
    <text evidence="9">The sequence shown here is derived from an EMBL/GenBank/DDBJ whole genome shotgun (WGS) entry which is preliminary data.</text>
</comment>
<keyword evidence="6 7" id="KW-0472">Membrane</keyword>
<accession>A0ABS3RFI2</accession>
<feature type="domain" description="Cation/H+ exchanger transmembrane" evidence="8">
    <location>
        <begin position="17"/>
        <end position="389"/>
    </location>
</feature>
<dbReference type="PANTHER" id="PTHR32468">
    <property type="entry name" value="CATION/H + ANTIPORTER"/>
    <property type="match status" value="1"/>
</dbReference>
<evidence type="ECO:0000256" key="5">
    <source>
        <dbReference type="ARBA" id="ARBA00023065"/>
    </source>
</evidence>
<evidence type="ECO:0000256" key="1">
    <source>
        <dbReference type="ARBA" id="ARBA00004141"/>
    </source>
</evidence>
<comment type="subcellular location">
    <subcellularLocation>
        <location evidence="1">Membrane</location>
        <topology evidence="1">Multi-pass membrane protein</topology>
    </subcellularLocation>
</comment>
<evidence type="ECO:0000256" key="6">
    <source>
        <dbReference type="ARBA" id="ARBA00023136"/>
    </source>
</evidence>
<reference evidence="9 10" key="1">
    <citation type="submission" date="2021-03" db="EMBL/GenBank/DDBJ databases">
        <authorList>
            <person name="Kanchanasin P."/>
            <person name="Saeng-In P."/>
            <person name="Phongsopitanun W."/>
            <person name="Yuki M."/>
            <person name="Kudo T."/>
            <person name="Ohkuma M."/>
            <person name="Tanasupawat S."/>
        </authorList>
    </citation>
    <scope>NUCLEOTIDE SEQUENCE [LARGE SCALE GENOMIC DNA]</scope>
    <source>
        <strain evidence="9 10">L46</strain>
    </source>
</reference>
<dbReference type="InterPro" id="IPR050794">
    <property type="entry name" value="CPA2_transporter"/>
</dbReference>
<feature type="transmembrane region" description="Helical" evidence="7">
    <location>
        <begin position="61"/>
        <end position="80"/>
    </location>
</feature>
<keyword evidence="5" id="KW-0406">Ion transport</keyword>
<feature type="transmembrane region" description="Helical" evidence="7">
    <location>
        <begin position="249"/>
        <end position="266"/>
    </location>
</feature>
<feature type="transmembrane region" description="Helical" evidence="7">
    <location>
        <begin position="278"/>
        <end position="295"/>
    </location>
</feature>
<keyword evidence="10" id="KW-1185">Reference proteome</keyword>
<dbReference type="Gene3D" id="1.20.1530.20">
    <property type="match status" value="1"/>
</dbReference>
<evidence type="ECO:0000256" key="7">
    <source>
        <dbReference type="SAM" id="Phobius"/>
    </source>
</evidence>
<dbReference type="Pfam" id="PF00999">
    <property type="entry name" value="Na_H_Exchanger"/>
    <property type="match status" value="1"/>
</dbReference>
<evidence type="ECO:0000256" key="4">
    <source>
        <dbReference type="ARBA" id="ARBA00022989"/>
    </source>
</evidence>
<keyword evidence="4 7" id="KW-1133">Transmembrane helix</keyword>
<feature type="transmembrane region" description="Helical" evidence="7">
    <location>
        <begin position="341"/>
        <end position="364"/>
    </location>
</feature>
<feature type="transmembrane region" description="Helical" evidence="7">
    <location>
        <begin position="191"/>
        <end position="212"/>
    </location>
</feature>
<name>A0ABS3RFI2_9ACTN</name>
<gene>
    <name evidence="9" type="ORF">J4557_46470</name>
</gene>
<feature type="transmembrane region" description="Helical" evidence="7">
    <location>
        <begin position="307"/>
        <end position="329"/>
    </location>
</feature>
<keyword evidence="2" id="KW-0813">Transport</keyword>
<evidence type="ECO:0000313" key="10">
    <source>
        <dbReference type="Proteomes" id="UP000666915"/>
    </source>
</evidence>
<feature type="transmembrane region" description="Helical" evidence="7">
    <location>
        <begin position="92"/>
        <end position="116"/>
    </location>
</feature>
<proteinExistence type="predicted"/>
<protein>
    <submittedName>
        <fullName evidence="9">Cation:proton antiporter</fullName>
    </submittedName>
</protein>
<evidence type="ECO:0000256" key="3">
    <source>
        <dbReference type="ARBA" id="ARBA00022692"/>
    </source>
</evidence>
<evidence type="ECO:0000259" key="8">
    <source>
        <dbReference type="Pfam" id="PF00999"/>
    </source>
</evidence>
<organism evidence="9 10">
    <name type="scientific">Actinomadura nitritigenes</name>
    <dbReference type="NCBI Taxonomy" id="134602"/>
    <lineage>
        <taxon>Bacteria</taxon>
        <taxon>Bacillati</taxon>
        <taxon>Actinomycetota</taxon>
        <taxon>Actinomycetes</taxon>
        <taxon>Streptosporangiales</taxon>
        <taxon>Thermomonosporaceae</taxon>
        <taxon>Actinomadura</taxon>
    </lineage>
</organism>
<dbReference type="Proteomes" id="UP000666915">
    <property type="component" value="Unassembled WGS sequence"/>
</dbReference>
<feature type="transmembrane region" description="Helical" evidence="7">
    <location>
        <begin position="370"/>
        <end position="389"/>
    </location>
</feature>
<sequence length="418" mass="43150">MQLFLLDVTLILVVARGLGALAGRVGQPAVVGEIIAGILLGPTLMDGAISDALFPADVRSSLTGIANLGLALFMFGVGLEADAGALRGRGRLAIGGLLGANLVPLALGIGLGFYLLSGYSVRGASPTAFVLFIGLAVSVTAFPVLARIIESRGLFATELGGLALAIAALVDVVAWAELAVVQAMVGGGATLWRTALFILYGAGVLLVVRPALHRLIRAERSQRAPAVWTFPLILAGALLSGAATEAMGMHFILGSFLFGMAVPRTSGGALHADISDGIARLTSVLLPVYFVVAGLQINLTSLKISSLWQFGAILFVAVVSKLGGTYLGLRTQGMSARPSMAIAALMNTRGLTGPIVVGIGLQMHLIDGELYSLMIVMMLVTTLMTDPLLSLTFRGTVKIPGSIREGGESAELQVTGRP</sequence>
<feature type="transmembrane region" description="Helical" evidence="7">
    <location>
        <begin position="161"/>
        <end position="185"/>
    </location>
</feature>
<feature type="transmembrane region" description="Helical" evidence="7">
    <location>
        <begin position="224"/>
        <end position="243"/>
    </location>
</feature>
<dbReference type="EMBL" id="JAGEOK010000057">
    <property type="protein sequence ID" value="MBO2444973.1"/>
    <property type="molecule type" value="Genomic_DNA"/>
</dbReference>